<feature type="domain" description="NAD-dependent epimerase/dehydratase" evidence="1">
    <location>
        <begin position="12"/>
        <end position="201"/>
    </location>
</feature>
<dbReference type="RefSeq" id="WP_068745573.1">
    <property type="nucleotide sequence ID" value="NZ_LSRE01000014.1"/>
</dbReference>
<protein>
    <recommendedName>
        <fullName evidence="1">NAD-dependent epimerase/dehydratase domain-containing protein</fullName>
    </recommendedName>
</protein>
<dbReference type="InterPro" id="IPR001509">
    <property type="entry name" value="Epimerase_deHydtase"/>
</dbReference>
<dbReference type="Pfam" id="PF01370">
    <property type="entry name" value="Epimerase"/>
    <property type="match status" value="1"/>
</dbReference>
<keyword evidence="3" id="KW-1185">Reference proteome</keyword>
<gene>
    <name evidence="2" type="ORF">AXK61_20615</name>
</gene>
<evidence type="ECO:0000313" key="3">
    <source>
        <dbReference type="Proteomes" id="UP000070409"/>
    </source>
</evidence>
<dbReference type="PANTHER" id="PTHR43245:SF52">
    <property type="entry name" value="NAD-DEPENDENT EPIMERASE_DEHYDRATASE"/>
    <property type="match status" value="1"/>
</dbReference>
<dbReference type="PANTHER" id="PTHR43245">
    <property type="entry name" value="BIFUNCTIONAL POLYMYXIN RESISTANCE PROTEIN ARNA"/>
    <property type="match status" value="1"/>
</dbReference>
<comment type="caution">
    <text evidence="2">The sequence shown here is derived from an EMBL/GenBank/DDBJ whole genome shotgun (WGS) entry which is preliminary data.</text>
</comment>
<dbReference type="Gene3D" id="3.40.50.720">
    <property type="entry name" value="NAD(P)-binding Rossmann-like Domain"/>
    <property type="match status" value="1"/>
</dbReference>
<accession>A0A137ZIF4</accession>
<dbReference type="InterPro" id="IPR036291">
    <property type="entry name" value="NAD(P)-bd_dom_sf"/>
</dbReference>
<dbReference type="EMBL" id="LSRE01000014">
    <property type="protein sequence ID" value="KXO97972.1"/>
    <property type="molecule type" value="Genomic_DNA"/>
</dbReference>
<name>A0A137ZIF4_9ACTN</name>
<evidence type="ECO:0000259" key="1">
    <source>
        <dbReference type="Pfam" id="PF01370"/>
    </source>
</evidence>
<organism evidence="2 3">
    <name type="scientific">Tsukamurella pseudospumae</name>
    <dbReference type="NCBI Taxonomy" id="239498"/>
    <lineage>
        <taxon>Bacteria</taxon>
        <taxon>Bacillati</taxon>
        <taxon>Actinomycetota</taxon>
        <taxon>Actinomycetes</taxon>
        <taxon>Mycobacteriales</taxon>
        <taxon>Tsukamurellaceae</taxon>
        <taxon>Tsukamurella</taxon>
    </lineage>
</organism>
<dbReference type="InterPro" id="IPR050177">
    <property type="entry name" value="Lipid_A_modif_metabolic_enz"/>
</dbReference>
<evidence type="ECO:0000313" key="2">
    <source>
        <dbReference type="EMBL" id="KXO97972.1"/>
    </source>
</evidence>
<proteinExistence type="predicted"/>
<reference evidence="2 3" key="1">
    <citation type="submission" date="2016-02" db="EMBL/GenBank/DDBJ databases">
        <authorList>
            <person name="Teng J.L."/>
            <person name="Tang Y."/>
            <person name="Huang Y."/>
            <person name="Guo F."/>
            <person name="Wei W."/>
            <person name="Chen J.H."/>
            <person name="Wong S.Y."/>
            <person name="Lau S.K."/>
            <person name="Woo P.C."/>
        </authorList>
    </citation>
    <scope>NUCLEOTIDE SEQUENCE [LARGE SCALE GENOMIC DNA]</scope>
    <source>
        <strain evidence="2 3">JCM 13375</strain>
    </source>
</reference>
<sequence>MSESAVNAPRVVMVTGASTFVGGYLVRRLAQRPDIERVIGVDAVPPTKALHRRMEPAEFIRVDYRSHIFGKIMATNEVDTVVHCSTSVTDNHFPSASTKDAIVFGSMRVFAACQKSETVKRVVMRSSTQVYGSRSRNPALVTEDLVGGAAASGHPRDLLDAETYARSMARRRTDIDLTVLRLAPILGPNIETLLGSLFERPVVPSIIGRDARLQLLHQDDALGALEHAVVAGRAGTFNIAGDGAISMSQAIRLSGRVPLPVVKTAFGPAVAAIRGRGRGQTDKVQLAYLSFGNAFDTTRMRQDLGFAPRFTTRQVMEDVARHGPAEPTIGVESIVGVEQRVAALARRFAGIGSSGRHGWTVDL</sequence>
<dbReference type="Proteomes" id="UP000070409">
    <property type="component" value="Unassembled WGS sequence"/>
</dbReference>
<dbReference type="SUPFAM" id="SSF51735">
    <property type="entry name" value="NAD(P)-binding Rossmann-fold domains"/>
    <property type="match status" value="1"/>
</dbReference>